<proteinExistence type="predicted"/>
<sequence length="184" mass="21196">MRTLFIYLVLIVWAGVMQAQEITELKEAKVGFGPLSWEVTQDGDSYSFKVNEAYTGEFENDAIGFMNAYFDIDNFIAFVEDKNYMAYQVSFVSRKGQLVADFDQEGNLKKTSQRFKNIVLPAELREELYRDHAGWTMVKNVRLSHGKNGLVEKDMYRIKLKNGNSSKIVKIDALEPDRREVASR</sequence>
<protein>
    <recommendedName>
        <fullName evidence="3">PepSY-like beta-lactamase-inhibitor</fullName>
    </recommendedName>
</protein>
<organism evidence="1 2">
    <name type="scientific">Salinimicrobium gaetbulicola</name>
    <dbReference type="NCBI Taxonomy" id="999702"/>
    <lineage>
        <taxon>Bacteria</taxon>
        <taxon>Pseudomonadati</taxon>
        <taxon>Bacteroidota</taxon>
        <taxon>Flavobacteriia</taxon>
        <taxon>Flavobacteriales</taxon>
        <taxon>Flavobacteriaceae</taxon>
        <taxon>Salinimicrobium</taxon>
    </lineage>
</organism>
<dbReference type="EMBL" id="JBHTJP010000032">
    <property type="protein sequence ID" value="MFD0975866.1"/>
    <property type="molecule type" value="Genomic_DNA"/>
</dbReference>
<dbReference type="RefSeq" id="WP_380736903.1">
    <property type="nucleotide sequence ID" value="NZ_JBHTJP010000032.1"/>
</dbReference>
<name>A0ABW3ICQ6_9FLAO</name>
<accession>A0ABW3ICQ6</accession>
<dbReference type="Proteomes" id="UP001597100">
    <property type="component" value="Unassembled WGS sequence"/>
</dbReference>
<evidence type="ECO:0008006" key="3">
    <source>
        <dbReference type="Google" id="ProtNLM"/>
    </source>
</evidence>
<evidence type="ECO:0000313" key="1">
    <source>
        <dbReference type="EMBL" id="MFD0975866.1"/>
    </source>
</evidence>
<gene>
    <name evidence="1" type="ORF">ACFQ1G_03585</name>
</gene>
<keyword evidence="2" id="KW-1185">Reference proteome</keyword>
<evidence type="ECO:0000313" key="2">
    <source>
        <dbReference type="Proteomes" id="UP001597100"/>
    </source>
</evidence>
<dbReference type="SUPFAM" id="SSF160574">
    <property type="entry name" value="BT0923-like"/>
    <property type="match status" value="1"/>
</dbReference>
<reference evidence="2" key="1">
    <citation type="journal article" date="2019" name="Int. J. Syst. Evol. Microbiol.">
        <title>The Global Catalogue of Microorganisms (GCM) 10K type strain sequencing project: providing services to taxonomists for standard genome sequencing and annotation.</title>
        <authorList>
            <consortium name="The Broad Institute Genomics Platform"/>
            <consortium name="The Broad Institute Genome Sequencing Center for Infectious Disease"/>
            <person name="Wu L."/>
            <person name="Ma J."/>
        </authorList>
    </citation>
    <scope>NUCLEOTIDE SEQUENCE [LARGE SCALE GENOMIC DNA]</scope>
    <source>
        <strain evidence="2">CCUG 60898</strain>
    </source>
</reference>
<comment type="caution">
    <text evidence="1">The sequence shown here is derived from an EMBL/GenBank/DDBJ whole genome shotgun (WGS) entry which is preliminary data.</text>
</comment>